<evidence type="ECO:0000313" key="2">
    <source>
        <dbReference type="Proteomes" id="UP000837857"/>
    </source>
</evidence>
<protein>
    <submittedName>
        <fullName evidence="1">Uncharacterized protein</fullName>
    </submittedName>
</protein>
<dbReference type="EMBL" id="OW152813">
    <property type="protein sequence ID" value="CAH2035210.1"/>
    <property type="molecule type" value="Genomic_DNA"/>
</dbReference>
<accession>A0ABN8HNS7</accession>
<sequence>MAVLYSQQLVFPASKPLRQVYGMAVNAVYWLSSINPVLRDSIEATFGALPDYFDNSERFWETPDGPDWLWWFIAILPLKTDIKILILSTNCIFKRFMAVIRTLEAMRHIPNTRSNLACELYNTIGCED</sequence>
<gene>
    <name evidence="1" type="ORF">IPOD504_LOCUS460</name>
</gene>
<name>A0ABN8HNS7_9NEOP</name>
<evidence type="ECO:0000313" key="1">
    <source>
        <dbReference type="EMBL" id="CAH2035210.1"/>
    </source>
</evidence>
<keyword evidence="2" id="KW-1185">Reference proteome</keyword>
<proteinExistence type="predicted"/>
<dbReference type="Proteomes" id="UP000837857">
    <property type="component" value="Chromosome 1"/>
</dbReference>
<feature type="non-terminal residue" evidence="1">
    <location>
        <position position="128"/>
    </location>
</feature>
<reference evidence="1" key="1">
    <citation type="submission" date="2022-03" db="EMBL/GenBank/DDBJ databases">
        <authorList>
            <person name="Martin H S."/>
        </authorList>
    </citation>
    <scope>NUCLEOTIDE SEQUENCE</scope>
</reference>
<organism evidence="1 2">
    <name type="scientific">Iphiclides podalirius</name>
    <name type="common">scarce swallowtail</name>
    <dbReference type="NCBI Taxonomy" id="110791"/>
    <lineage>
        <taxon>Eukaryota</taxon>
        <taxon>Metazoa</taxon>
        <taxon>Ecdysozoa</taxon>
        <taxon>Arthropoda</taxon>
        <taxon>Hexapoda</taxon>
        <taxon>Insecta</taxon>
        <taxon>Pterygota</taxon>
        <taxon>Neoptera</taxon>
        <taxon>Endopterygota</taxon>
        <taxon>Lepidoptera</taxon>
        <taxon>Glossata</taxon>
        <taxon>Ditrysia</taxon>
        <taxon>Papilionoidea</taxon>
        <taxon>Papilionidae</taxon>
        <taxon>Papilioninae</taxon>
        <taxon>Iphiclides</taxon>
    </lineage>
</organism>